<protein>
    <submittedName>
        <fullName evidence="1">F-box domain-containing protein</fullName>
    </submittedName>
</protein>
<dbReference type="EMBL" id="JACAZF010000010">
    <property type="protein sequence ID" value="KAF7293712.1"/>
    <property type="molecule type" value="Genomic_DNA"/>
</dbReference>
<comment type="caution">
    <text evidence="1">The sequence shown here is derived from an EMBL/GenBank/DDBJ whole genome shotgun (WGS) entry which is preliminary data.</text>
</comment>
<dbReference type="RefSeq" id="XP_037215875.1">
    <property type="nucleotide sequence ID" value="XM_037368043.1"/>
</dbReference>
<name>A0A8H6S8F8_9AGAR</name>
<evidence type="ECO:0000313" key="1">
    <source>
        <dbReference type="EMBL" id="KAF7293712.1"/>
    </source>
</evidence>
<proteinExistence type="predicted"/>
<sequence length="218" mass="25412">MSLPRVVTRLDMLSLSHLLDHVHPHVEHSRTPSLPPILRLPTKLLLDILQRSVNSRLRRDKDPLRILAKHHWLALSTVCSKWHDVILGTHMIWADMDIWWLDPRHETSAVELIQRSLLRAGTSPLRLTVDVTHTYRQSRWFAIRRRWVDSNHLEYTYSTQSMCNGKSGGCGHQRRQLMTEKRNDLPSTCAYSEYSRLGSLPNSLSLRESRQQSLAQYP</sequence>
<organism evidence="1 2">
    <name type="scientific">Mycena indigotica</name>
    <dbReference type="NCBI Taxonomy" id="2126181"/>
    <lineage>
        <taxon>Eukaryota</taxon>
        <taxon>Fungi</taxon>
        <taxon>Dikarya</taxon>
        <taxon>Basidiomycota</taxon>
        <taxon>Agaricomycotina</taxon>
        <taxon>Agaricomycetes</taxon>
        <taxon>Agaricomycetidae</taxon>
        <taxon>Agaricales</taxon>
        <taxon>Marasmiineae</taxon>
        <taxon>Mycenaceae</taxon>
        <taxon>Mycena</taxon>
    </lineage>
</organism>
<reference evidence="1" key="1">
    <citation type="submission" date="2020-05" db="EMBL/GenBank/DDBJ databases">
        <title>Mycena genomes resolve the evolution of fungal bioluminescence.</title>
        <authorList>
            <person name="Tsai I.J."/>
        </authorList>
    </citation>
    <scope>NUCLEOTIDE SEQUENCE</scope>
    <source>
        <strain evidence="1">171206Taipei</strain>
    </source>
</reference>
<dbReference type="Proteomes" id="UP000636479">
    <property type="component" value="Unassembled WGS sequence"/>
</dbReference>
<keyword evidence="2" id="KW-1185">Reference proteome</keyword>
<dbReference type="OrthoDB" id="3357519at2759"/>
<dbReference type="AlphaFoldDB" id="A0A8H6S8F8"/>
<gene>
    <name evidence="1" type="ORF">MIND_01151400</name>
</gene>
<accession>A0A8H6S8F8</accession>
<dbReference type="GeneID" id="59350559"/>
<evidence type="ECO:0000313" key="2">
    <source>
        <dbReference type="Proteomes" id="UP000636479"/>
    </source>
</evidence>